<protein>
    <submittedName>
        <fullName evidence="1">Unplaced genomic scaffold GYMLUscaffold_20, whole genome shotgun sequence</fullName>
    </submittedName>
</protein>
<organism evidence="1 2">
    <name type="scientific">Collybiopsis luxurians FD-317 M1</name>
    <dbReference type="NCBI Taxonomy" id="944289"/>
    <lineage>
        <taxon>Eukaryota</taxon>
        <taxon>Fungi</taxon>
        <taxon>Dikarya</taxon>
        <taxon>Basidiomycota</taxon>
        <taxon>Agaricomycotina</taxon>
        <taxon>Agaricomycetes</taxon>
        <taxon>Agaricomycetidae</taxon>
        <taxon>Agaricales</taxon>
        <taxon>Marasmiineae</taxon>
        <taxon>Omphalotaceae</taxon>
        <taxon>Collybiopsis</taxon>
        <taxon>Collybiopsis luxurians</taxon>
    </lineage>
</organism>
<sequence>MSAIQHPSLNRLAHLQDRYRPADMADIKTFKFIYFTPLHLLPFIQPITVEVESYLPLPVSRGGWTIALFDALKKSVYIPGSYINRIEHLQIILPGQAADLMVIVTLERQPLLLPPICNDINTCERGLTNIICPTRTVAYVVTPSGDPRNPTTAEAWMLWNWFRRSVACQD</sequence>
<dbReference type="Proteomes" id="UP000053593">
    <property type="component" value="Unassembled WGS sequence"/>
</dbReference>
<keyword evidence="2" id="KW-1185">Reference proteome</keyword>
<accession>A0A0D0CSA8</accession>
<dbReference type="HOGENOM" id="CLU_1570814_0_0_1"/>
<evidence type="ECO:0000313" key="1">
    <source>
        <dbReference type="EMBL" id="KIK62182.1"/>
    </source>
</evidence>
<evidence type="ECO:0000313" key="2">
    <source>
        <dbReference type="Proteomes" id="UP000053593"/>
    </source>
</evidence>
<proteinExistence type="predicted"/>
<dbReference type="EMBL" id="KN834768">
    <property type="protein sequence ID" value="KIK62182.1"/>
    <property type="molecule type" value="Genomic_DNA"/>
</dbReference>
<gene>
    <name evidence="1" type="ORF">GYMLUDRAFT_242870</name>
</gene>
<reference evidence="1 2" key="1">
    <citation type="submission" date="2014-04" db="EMBL/GenBank/DDBJ databases">
        <title>Evolutionary Origins and Diversification of the Mycorrhizal Mutualists.</title>
        <authorList>
            <consortium name="DOE Joint Genome Institute"/>
            <consortium name="Mycorrhizal Genomics Consortium"/>
            <person name="Kohler A."/>
            <person name="Kuo A."/>
            <person name="Nagy L.G."/>
            <person name="Floudas D."/>
            <person name="Copeland A."/>
            <person name="Barry K.W."/>
            <person name="Cichocki N."/>
            <person name="Veneault-Fourrey C."/>
            <person name="LaButti K."/>
            <person name="Lindquist E.A."/>
            <person name="Lipzen A."/>
            <person name="Lundell T."/>
            <person name="Morin E."/>
            <person name="Murat C."/>
            <person name="Riley R."/>
            <person name="Ohm R."/>
            <person name="Sun H."/>
            <person name="Tunlid A."/>
            <person name="Henrissat B."/>
            <person name="Grigoriev I.V."/>
            <person name="Hibbett D.S."/>
            <person name="Martin F."/>
        </authorList>
    </citation>
    <scope>NUCLEOTIDE SEQUENCE [LARGE SCALE GENOMIC DNA]</scope>
    <source>
        <strain evidence="1 2">FD-317 M1</strain>
    </source>
</reference>
<name>A0A0D0CSA8_9AGAR</name>
<dbReference type="AlphaFoldDB" id="A0A0D0CSA8"/>